<evidence type="ECO:0000313" key="5">
    <source>
        <dbReference type="Ensembl" id="ENSVKKP00000019842.1"/>
    </source>
</evidence>
<dbReference type="PROSITE" id="PS50835">
    <property type="entry name" value="IG_LIKE"/>
    <property type="match status" value="1"/>
</dbReference>
<reference evidence="5" key="1">
    <citation type="submission" date="2025-08" db="UniProtKB">
        <authorList>
            <consortium name="Ensembl"/>
        </authorList>
    </citation>
    <scope>IDENTIFICATION</scope>
</reference>
<comment type="subcellular location">
    <subcellularLocation>
        <location evidence="1">Membrane</location>
    </subcellularLocation>
</comment>
<dbReference type="InterPro" id="IPR007110">
    <property type="entry name" value="Ig-like_dom"/>
</dbReference>
<evidence type="ECO:0000259" key="4">
    <source>
        <dbReference type="PROSITE" id="PS50835"/>
    </source>
</evidence>
<evidence type="ECO:0000256" key="2">
    <source>
        <dbReference type="ARBA" id="ARBA00022692"/>
    </source>
</evidence>
<dbReference type="InterPro" id="IPR036179">
    <property type="entry name" value="Ig-like_dom_sf"/>
</dbReference>
<protein>
    <recommendedName>
        <fullName evidence="4">Ig-like domain-containing protein</fullName>
    </recommendedName>
</protein>
<dbReference type="GO" id="GO:0005886">
    <property type="term" value="C:plasma membrane"/>
    <property type="evidence" value="ECO:0007669"/>
    <property type="project" value="TreeGrafter"/>
</dbReference>
<proteinExistence type="predicted"/>
<dbReference type="Ensembl" id="ENSVKKT00000020329.1">
    <property type="protein sequence ID" value="ENSVKKP00000019842.1"/>
    <property type="gene ID" value="ENSVKKG00000013424.1"/>
</dbReference>
<sequence>MISNNSLERPKWVQCLCELLGLFRSECKRFSVSFTFPPVCCALEGPNAVTAPLGGPVTLLCKYGKGDEKLVKFWCKETNRRICSSDRIVRTTGSEAEVKWKRMSIKDNHLFHEFLVTMENLTQEDAGTYLCGVERSYDIWHKVEVNILSGKHSHVYSYRKKVGVYTKEDKAQGQLSKTRTAL</sequence>
<keyword evidence="6" id="KW-1185">Reference proteome</keyword>
<dbReference type="InterPro" id="IPR013106">
    <property type="entry name" value="Ig_V-set"/>
</dbReference>
<dbReference type="InterPro" id="IPR013783">
    <property type="entry name" value="Ig-like_fold"/>
</dbReference>
<reference evidence="5" key="2">
    <citation type="submission" date="2025-09" db="UniProtKB">
        <authorList>
            <consortium name="Ensembl"/>
        </authorList>
    </citation>
    <scope>IDENTIFICATION</scope>
</reference>
<dbReference type="GO" id="GO:0004888">
    <property type="term" value="F:transmembrane signaling receptor activity"/>
    <property type="evidence" value="ECO:0007669"/>
    <property type="project" value="TreeGrafter"/>
</dbReference>
<feature type="domain" description="Ig-like" evidence="4">
    <location>
        <begin position="37"/>
        <end position="136"/>
    </location>
</feature>
<dbReference type="Proteomes" id="UP000694545">
    <property type="component" value="Unplaced"/>
</dbReference>
<dbReference type="PANTHER" id="PTHR11860:SF87">
    <property type="entry name" value="CMRF35-LIKE MOLECULE 8"/>
    <property type="match status" value="1"/>
</dbReference>
<dbReference type="InterPro" id="IPR003599">
    <property type="entry name" value="Ig_sub"/>
</dbReference>
<evidence type="ECO:0000256" key="3">
    <source>
        <dbReference type="ARBA" id="ARBA00023136"/>
    </source>
</evidence>
<dbReference type="Gene3D" id="2.60.40.10">
    <property type="entry name" value="Immunoglobulins"/>
    <property type="match status" value="1"/>
</dbReference>
<dbReference type="OMA" id="SAIISCK"/>
<dbReference type="SMART" id="SM00409">
    <property type="entry name" value="IG"/>
    <property type="match status" value="1"/>
</dbReference>
<dbReference type="SUPFAM" id="SSF48726">
    <property type="entry name" value="Immunoglobulin"/>
    <property type="match status" value="1"/>
</dbReference>
<keyword evidence="2" id="KW-0812">Transmembrane</keyword>
<dbReference type="Pfam" id="PF07686">
    <property type="entry name" value="V-set"/>
    <property type="match status" value="1"/>
</dbReference>
<dbReference type="PANTHER" id="PTHR11860">
    <property type="entry name" value="POLYMERIC-IMMUNOGLOBULIN RECEPTOR"/>
    <property type="match status" value="1"/>
</dbReference>
<dbReference type="InterPro" id="IPR050671">
    <property type="entry name" value="CD300_family_receptors"/>
</dbReference>
<name>A0A8D2LB74_VARKO</name>
<accession>A0A8D2LB74</accession>
<evidence type="ECO:0000313" key="6">
    <source>
        <dbReference type="Proteomes" id="UP000694545"/>
    </source>
</evidence>
<keyword evidence="3" id="KW-0472">Membrane</keyword>
<evidence type="ECO:0000256" key="1">
    <source>
        <dbReference type="ARBA" id="ARBA00004370"/>
    </source>
</evidence>
<dbReference type="AlphaFoldDB" id="A0A8D2LB74"/>
<organism evidence="5 6">
    <name type="scientific">Varanus komodoensis</name>
    <name type="common">Komodo dragon</name>
    <dbReference type="NCBI Taxonomy" id="61221"/>
    <lineage>
        <taxon>Eukaryota</taxon>
        <taxon>Metazoa</taxon>
        <taxon>Chordata</taxon>
        <taxon>Craniata</taxon>
        <taxon>Vertebrata</taxon>
        <taxon>Euteleostomi</taxon>
        <taxon>Lepidosauria</taxon>
        <taxon>Squamata</taxon>
        <taxon>Bifurcata</taxon>
        <taxon>Unidentata</taxon>
        <taxon>Episquamata</taxon>
        <taxon>Toxicofera</taxon>
        <taxon>Anguimorpha</taxon>
        <taxon>Paleoanguimorpha</taxon>
        <taxon>Varanoidea</taxon>
        <taxon>Varanidae</taxon>
        <taxon>Varanus</taxon>
    </lineage>
</organism>